<evidence type="ECO:0000313" key="3">
    <source>
        <dbReference type="Proteomes" id="UP000287033"/>
    </source>
</evidence>
<comment type="caution">
    <text evidence="2">The sequence shown here is derived from an EMBL/GenBank/DDBJ whole genome shotgun (WGS) entry which is preliminary data.</text>
</comment>
<feature type="compositionally biased region" description="Basic and acidic residues" evidence="1">
    <location>
        <begin position="47"/>
        <end position="66"/>
    </location>
</feature>
<evidence type="ECO:0000256" key="1">
    <source>
        <dbReference type="SAM" id="MobiDB-lite"/>
    </source>
</evidence>
<dbReference type="AlphaFoldDB" id="A0A401S539"/>
<keyword evidence="3" id="KW-1185">Reference proteome</keyword>
<name>A0A401S539_CHIPU</name>
<reference evidence="2 3" key="1">
    <citation type="journal article" date="2018" name="Nat. Ecol. Evol.">
        <title>Shark genomes provide insights into elasmobranch evolution and the origin of vertebrates.</title>
        <authorList>
            <person name="Hara Y"/>
            <person name="Yamaguchi K"/>
            <person name="Onimaru K"/>
            <person name="Kadota M"/>
            <person name="Koyanagi M"/>
            <person name="Keeley SD"/>
            <person name="Tatsumi K"/>
            <person name="Tanaka K"/>
            <person name="Motone F"/>
            <person name="Kageyama Y"/>
            <person name="Nozu R"/>
            <person name="Adachi N"/>
            <person name="Nishimura O"/>
            <person name="Nakagawa R"/>
            <person name="Tanegashima C"/>
            <person name="Kiyatake I"/>
            <person name="Matsumoto R"/>
            <person name="Murakumo K"/>
            <person name="Nishida K"/>
            <person name="Terakita A"/>
            <person name="Kuratani S"/>
            <person name="Sato K"/>
            <person name="Hyodo S Kuraku.S."/>
        </authorList>
    </citation>
    <scope>NUCLEOTIDE SEQUENCE [LARGE SCALE GENOMIC DNA]</scope>
</reference>
<protein>
    <submittedName>
        <fullName evidence="2">Uncharacterized protein</fullName>
    </submittedName>
</protein>
<dbReference type="Proteomes" id="UP000287033">
    <property type="component" value="Unassembled WGS sequence"/>
</dbReference>
<gene>
    <name evidence="2" type="ORF">chiPu_0003869</name>
</gene>
<feature type="region of interest" description="Disordered" evidence="1">
    <location>
        <begin position="41"/>
        <end position="66"/>
    </location>
</feature>
<dbReference type="EMBL" id="BEZZ01000087">
    <property type="protein sequence ID" value="GCC25459.1"/>
    <property type="molecule type" value="Genomic_DNA"/>
</dbReference>
<sequence>MHRGGTAGRLYFNRLRRKRKTRTVDQGYCLVTRSSSEGCFYFPERGPQQDRQAERGLPDSRRIKRR</sequence>
<organism evidence="2 3">
    <name type="scientific">Chiloscyllium punctatum</name>
    <name type="common">Brownbanded bambooshark</name>
    <name type="synonym">Hemiscyllium punctatum</name>
    <dbReference type="NCBI Taxonomy" id="137246"/>
    <lineage>
        <taxon>Eukaryota</taxon>
        <taxon>Metazoa</taxon>
        <taxon>Chordata</taxon>
        <taxon>Craniata</taxon>
        <taxon>Vertebrata</taxon>
        <taxon>Chondrichthyes</taxon>
        <taxon>Elasmobranchii</taxon>
        <taxon>Galeomorphii</taxon>
        <taxon>Galeoidea</taxon>
        <taxon>Orectolobiformes</taxon>
        <taxon>Hemiscylliidae</taxon>
        <taxon>Chiloscyllium</taxon>
    </lineage>
</organism>
<proteinExistence type="predicted"/>
<evidence type="ECO:0000313" key="2">
    <source>
        <dbReference type="EMBL" id="GCC25459.1"/>
    </source>
</evidence>
<accession>A0A401S539</accession>